<dbReference type="PANTHER" id="PTHR34135:SF2">
    <property type="entry name" value="LYSOZYME"/>
    <property type="match status" value="1"/>
</dbReference>
<gene>
    <name evidence="4" type="ORF">E4021_16355</name>
</gene>
<dbReference type="PROSITE" id="PS51904">
    <property type="entry name" value="GLYCOSYL_HYDROL_F25_2"/>
    <property type="match status" value="1"/>
</dbReference>
<dbReference type="Pfam" id="PF01183">
    <property type="entry name" value="Glyco_hydro_25"/>
    <property type="match status" value="1"/>
</dbReference>
<dbReference type="SUPFAM" id="SSF51445">
    <property type="entry name" value="(Trans)glycosidases"/>
    <property type="match status" value="1"/>
</dbReference>
<comment type="similarity">
    <text evidence="1">Belongs to the glycosyl hydrolase 25 family.</text>
</comment>
<dbReference type="GO" id="GO:0016052">
    <property type="term" value="P:carbohydrate catabolic process"/>
    <property type="evidence" value="ECO:0007669"/>
    <property type="project" value="TreeGrafter"/>
</dbReference>
<dbReference type="InterPro" id="IPR002053">
    <property type="entry name" value="Glyco_hydro_25"/>
</dbReference>
<dbReference type="PANTHER" id="PTHR34135">
    <property type="entry name" value="LYSOZYME"/>
    <property type="match status" value="1"/>
</dbReference>
<dbReference type="GO" id="GO:0003796">
    <property type="term" value="F:lysozyme activity"/>
    <property type="evidence" value="ECO:0007669"/>
    <property type="project" value="InterPro"/>
</dbReference>
<dbReference type="InterPro" id="IPR018077">
    <property type="entry name" value="Glyco_hydro_fam25_subgr"/>
</dbReference>
<accession>A0A4S4NA11</accession>
<sequence length="254" mass="28639">MIRTLSLLGCLCCLLLSCDREDVSMRYAVGGLDVSRYQGVVDWDSVAEAGHHFVFIKASEGWNHRDLAFRANWAEAGRAGLRRGAYHFFLPHTSVERQLSNFIDLVKLEPGDLPPVLDVEKRGNLSSTELVAHIREWLTLAEDHYGVKPILYTGLNFYNRHLAGQFDEYPLWLARYGHREPVTVCGRPYQFWQYTDNATSPGIVGAVDRNVFTGTEAQLDALCIPYPANHHDPLAVSRYLTTPPPIPAPQTFAR</sequence>
<dbReference type="Proteomes" id="UP000308528">
    <property type="component" value="Unassembled WGS sequence"/>
</dbReference>
<keyword evidence="2 4" id="KW-0378">Hydrolase</keyword>
<reference evidence="4 5" key="1">
    <citation type="submission" date="2019-04" db="EMBL/GenBank/DDBJ databases">
        <title>Lewinella litorea sp. nov., isolated from a marine sand.</title>
        <authorList>
            <person name="Yoon J.-H."/>
        </authorList>
    </citation>
    <scope>NUCLEOTIDE SEQUENCE [LARGE SCALE GENOMIC DNA]</scope>
    <source>
        <strain evidence="4 5">HSMS-39</strain>
    </source>
</reference>
<dbReference type="GO" id="GO:0009253">
    <property type="term" value="P:peptidoglycan catabolic process"/>
    <property type="evidence" value="ECO:0007669"/>
    <property type="project" value="InterPro"/>
</dbReference>
<proteinExistence type="inferred from homology"/>
<protein>
    <submittedName>
        <fullName evidence="4">Glycoside hydrolase family 25 protein</fullName>
    </submittedName>
</protein>
<dbReference type="EMBL" id="SRSF01000012">
    <property type="protein sequence ID" value="THH35495.1"/>
    <property type="molecule type" value="Genomic_DNA"/>
</dbReference>
<dbReference type="InterPro" id="IPR017853">
    <property type="entry name" value="GH"/>
</dbReference>
<evidence type="ECO:0000256" key="2">
    <source>
        <dbReference type="ARBA" id="ARBA00022801"/>
    </source>
</evidence>
<dbReference type="AlphaFoldDB" id="A0A4S4NA11"/>
<comment type="caution">
    <text evidence="4">The sequence shown here is derived from an EMBL/GenBank/DDBJ whole genome shotgun (WGS) entry which is preliminary data.</text>
</comment>
<dbReference type="PROSITE" id="PS51257">
    <property type="entry name" value="PROKAR_LIPOPROTEIN"/>
    <property type="match status" value="1"/>
</dbReference>
<dbReference type="Gene3D" id="3.20.20.80">
    <property type="entry name" value="Glycosidases"/>
    <property type="match status" value="1"/>
</dbReference>
<evidence type="ECO:0000256" key="3">
    <source>
        <dbReference type="ARBA" id="ARBA00023295"/>
    </source>
</evidence>
<evidence type="ECO:0000313" key="4">
    <source>
        <dbReference type="EMBL" id="THH35495.1"/>
    </source>
</evidence>
<keyword evidence="5" id="KW-1185">Reference proteome</keyword>
<name>A0A4S4NA11_9BACT</name>
<dbReference type="RefSeq" id="WP_136460458.1">
    <property type="nucleotide sequence ID" value="NZ_SRSF01000012.1"/>
</dbReference>
<organism evidence="4 5">
    <name type="scientific">Neolewinella litorea</name>
    <dbReference type="NCBI Taxonomy" id="2562452"/>
    <lineage>
        <taxon>Bacteria</taxon>
        <taxon>Pseudomonadati</taxon>
        <taxon>Bacteroidota</taxon>
        <taxon>Saprospiria</taxon>
        <taxon>Saprospirales</taxon>
        <taxon>Lewinellaceae</taxon>
        <taxon>Neolewinella</taxon>
    </lineage>
</organism>
<dbReference type="SMART" id="SM00641">
    <property type="entry name" value="Glyco_25"/>
    <property type="match status" value="1"/>
</dbReference>
<dbReference type="OrthoDB" id="9798192at2"/>
<dbReference type="GO" id="GO:0016998">
    <property type="term" value="P:cell wall macromolecule catabolic process"/>
    <property type="evidence" value="ECO:0007669"/>
    <property type="project" value="InterPro"/>
</dbReference>
<evidence type="ECO:0000313" key="5">
    <source>
        <dbReference type="Proteomes" id="UP000308528"/>
    </source>
</evidence>
<keyword evidence="3" id="KW-0326">Glycosidase</keyword>
<evidence type="ECO:0000256" key="1">
    <source>
        <dbReference type="ARBA" id="ARBA00010646"/>
    </source>
</evidence>